<evidence type="ECO:0000256" key="1">
    <source>
        <dbReference type="SAM" id="MobiDB-lite"/>
    </source>
</evidence>
<organism evidence="2 3">
    <name type="scientific">Blattamonas nauphoetae</name>
    <dbReference type="NCBI Taxonomy" id="2049346"/>
    <lineage>
        <taxon>Eukaryota</taxon>
        <taxon>Metamonada</taxon>
        <taxon>Preaxostyla</taxon>
        <taxon>Oxymonadida</taxon>
        <taxon>Blattamonas</taxon>
    </lineage>
</organism>
<name>A0ABQ9XAH6_9EUKA</name>
<dbReference type="EMBL" id="JARBJD010000205">
    <property type="protein sequence ID" value="KAK2947291.1"/>
    <property type="molecule type" value="Genomic_DNA"/>
</dbReference>
<reference evidence="2 3" key="1">
    <citation type="journal article" date="2022" name="bioRxiv">
        <title>Genomics of Preaxostyla Flagellates Illuminates Evolutionary Transitions and the Path Towards Mitochondrial Loss.</title>
        <authorList>
            <person name="Novak L.V.F."/>
            <person name="Treitli S.C."/>
            <person name="Pyrih J."/>
            <person name="Halakuc P."/>
            <person name="Pipaliya S.V."/>
            <person name="Vacek V."/>
            <person name="Brzon O."/>
            <person name="Soukal P."/>
            <person name="Eme L."/>
            <person name="Dacks J.B."/>
            <person name="Karnkowska A."/>
            <person name="Elias M."/>
            <person name="Hampl V."/>
        </authorList>
    </citation>
    <scope>NUCLEOTIDE SEQUENCE [LARGE SCALE GENOMIC DNA]</scope>
    <source>
        <strain evidence="2">NAU3</strain>
        <tissue evidence="2">Gut</tissue>
    </source>
</reference>
<gene>
    <name evidence="2" type="ORF">BLNAU_17767</name>
</gene>
<dbReference type="InterPro" id="IPR016024">
    <property type="entry name" value="ARM-type_fold"/>
</dbReference>
<accession>A0ABQ9XAH6</accession>
<keyword evidence="3" id="KW-1185">Reference proteome</keyword>
<protein>
    <submittedName>
        <fullName evidence="2">Uncharacterized protein</fullName>
    </submittedName>
</protein>
<comment type="caution">
    <text evidence="2">The sequence shown here is derived from an EMBL/GenBank/DDBJ whole genome shotgun (WGS) entry which is preliminary data.</text>
</comment>
<sequence>MRKKLKKSVGDAVTRSNLPHPPRPVLPPHLLLIVDPPSIKTVKDASSPFVSLVAFIEGGNDLDDKATKQAFEFLNWIIPGDRNHFFAYDLLIELVPQPDRSCSGFVESMIPLLTSSNARIAKSAMSLLERVVTRSVPRIRFWILETGLFPLLLNSFHDQKMHLARSSKLFLLDIVKDFLSCLDPAKARETCKTLEISMDFFQQTFMTKFMHPIEQFLENTFRNRSRWADSVMSGFVPKFLGRILELSLFSEEMTQLVVSSSFAVAYADYLHFVEKDRLTEQILQYIPEGVNAWRKDKPDVWKRKKQILAKLREEGISDEIELNFRFRRYINT</sequence>
<evidence type="ECO:0000313" key="3">
    <source>
        <dbReference type="Proteomes" id="UP001281761"/>
    </source>
</evidence>
<evidence type="ECO:0000313" key="2">
    <source>
        <dbReference type="EMBL" id="KAK2947291.1"/>
    </source>
</evidence>
<dbReference type="SUPFAM" id="SSF48371">
    <property type="entry name" value="ARM repeat"/>
    <property type="match status" value="1"/>
</dbReference>
<feature type="region of interest" description="Disordered" evidence="1">
    <location>
        <begin position="1"/>
        <end position="21"/>
    </location>
</feature>
<dbReference type="Proteomes" id="UP001281761">
    <property type="component" value="Unassembled WGS sequence"/>
</dbReference>
<proteinExistence type="predicted"/>